<evidence type="ECO:0000313" key="1">
    <source>
        <dbReference type="EMBL" id="MCW8087560.1"/>
    </source>
</evidence>
<organism evidence="1 2">
    <name type="scientific">Sabulicella glaciei</name>
    <dbReference type="NCBI Taxonomy" id="2984948"/>
    <lineage>
        <taxon>Bacteria</taxon>
        <taxon>Pseudomonadati</taxon>
        <taxon>Pseudomonadota</taxon>
        <taxon>Alphaproteobacteria</taxon>
        <taxon>Acetobacterales</taxon>
        <taxon>Acetobacteraceae</taxon>
        <taxon>Sabulicella</taxon>
    </lineage>
</organism>
<reference evidence="1 2" key="1">
    <citation type="submission" date="2022-10" db="EMBL/GenBank/DDBJ databases">
        <title>Roseococcus glaciei nov., sp. nov., isolated from glacier.</title>
        <authorList>
            <person name="Liu Q."/>
            <person name="Xin Y.-H."/>
        </authorList>
    </citation>
    <scope>NUCLEOTIDE SEQUENCE [LARGE SCALE GENOMIC DNA]</scope>
    <source>
        <strain evidence="1 2">MDT2-1-1</strain>
    </source>
</reference>
<keyword evidence="2" id="KW-1185">Reference proteome</keyword>
<accession>A0ABT3NZN4</accession>
<name>A0ABT3NZN4_9PROT</name>
<protein>
    <submittedName>
        <fullName evidence="1">Uncharacterized protein</fullName>
    </submittedName>
</protein>
<dbReference type="RefSeq" id="WP_301591769.1">
    <property type="nucleotide sequence ID" value="NZ_JAPFQI010000018.1"/>
</dbReference>
<comment type="caution">
    <text evidence="1">The sequence shown here is derived from an EMBL/GenBank/DDBJ whole genome shotgun (WGS) entry which is preliminary data.</text>
</comment>
<sequence>MSSISMRELQRISAATIAALPGATPIKSGDETVALLVPIPKADPARVRSFLEDLKGDQVSRTASEEAAITEFLTEIGEA</sequence>
<gene>
    <name evidence="1" type="ORF">OF850_18195</name>
</gene>
<dbReference type="Proteomes" id="UP001526430">
    <property type="component" value="Unassembled WGS sequence"/>
</dbReference>
<proteinExistence type="predicted"/>
<dbReference type="EMBL" id="JAPFQI010000018">
    <property type="protein sequence ID" value="MCW8087560.1"/>
    <property type="molecule type" value="Genomic_DNA"/>
</dbReference>
<evidence type="ECO:0000313" key="2">
    <source>
        <dbReference type="Proteomes" id="UP001526430"/>
    </source>
</evidence>